<proteinExistence type="predicted"/>
<name>A0A602T6V6_SALMO</name>
<dbReference type="AlphaFoldDB" id="A0A602T6V6"/>
<dbReference type="EMBL" id="AALEDO010000003">
    <property type="protein sequence ID" value="ECY6786401.1"/>
    <property type="molecule type" value="Genomic_DNA"/>
</dbReference>
<reference evidence="1" key="2">
    <citation type="submission" date="2018-07" db="EMBL/GenBank/DDBJ databases">
        <authorList>
            <consortium name="GenomeTrakr network: Whole genome sequencing for foodborne pathogen traceback"/>
        </authorList>
    </citation>
    <scope>NUCLEOTIDE SEQUENCE</scope>
    <source>
        <strain evidence="1">FSIS11811659</strain>
    </source>
</reference>
<dbReference type="EMBL" id="AAKSJB010000016">
    <property type="protein sequence ID" value="ECV2333585.1"/>
    <property type="molecule type" value="Genomic_DNA"/>
</dbReference>
<dbReference type="Pfam" id="PF11134">
    <property type="entry name" value="Phage_stabilise"/>
    <property type="match status" value="1"/>
</dbReference>
<accession>A0A602T6V6</accession>
<evidence type="ECO:0000313" key="1">
    <source>
        <dbReference type="EMBL" id="ECV2333585.1"/>
    </source>
</evidence>
<evidence type="ECO:0000313" key="3">
    <source>
        <dbReference type="EMBL" id="ECY6786401.1"/>
    </source>
</evidence>
<gene>
    <name evidence="2" type="ORF">APO85_06485</name>
    <name evidence="3" type="ORF">C2689_07810</name>
    <name evidence="1" type="ORF">DT992_11010</name>
</gene>
<reference evidence="3" key="1">
    <citation type="submission" date="2018-07" db="EMBL/GenBank/DDBJ databases">
        <authorList>
            <consortium name="NARMS: The National Antimicrobial Resistance Monitoring System"/>
        </authorList>
    </citation>
    <scope>NUCLEOTIDE SEQUENCE</scope>
    <source>
        <strain evidence="3">FSIS11807106</strain>
        <strain evidence="2">FSIS1500714</strain>
    </source>
</reference>
<evidence type="ECO:0008006" key="4">
    <source>
        <dbReference type="Google" id="ProtNLM"/>
    </source>
</evidence>
<organism evidence="3">
    <name type="scientific">Salmonella montevideo</name>
    <dbReference type="NCBI Taxonomy" id="115981"/>
    <lineage>
        <taxon>Bacteria</taxon>
        <taxon>Pseudomonadati</taxon>
        <taxon>Pseudomonadota</taxon>
        <taxon>Gammaproteobacteria</taxon>
        <taxon>Enterobacterales</taxon>
        <taxon>Enterobacteriaceae</taxon>
        <taxon>Salmonella</taxon>
    </lineage>
</organism>
<comment type="caution">
    <text evidence="3">The sequence shown here is derived from an EMBL/GenBank/DDBJ whole genome shotgun (WGS) entry which is preliminary data.</text>
</comment>
<protein>
    <recommendedName>
        <fullName evidence="4">DNA stabilization protein</fullName>
    </recommendedName>
</protein>
<dbReference type="InterPro" id="IPR021098">
    <property type="entry name" value="Phage_P22_Gp10"/>
</dbReference>
<dbReference type="EMBL" id="AAKYVF010000005">
    <property type="protein sequence ID" value="ECX1553771.1"/>
    <property type="molecule type" value="Genomic_DNA"/>
</dbReference>
<evidence type="ECO:0000313" key="2">
    <source>
        <dbReference type="EMBL" id="ECX1553771.1"/>
    </source>
</evidence>
<sequence length="475" mass="52693">MPIQQLPMMKGMGKDFKNADYIDYLPINMLATPKEVLNSSGYLRSFPGIAKRNDVNGVSRGVEYNTAQNAVYRVLGSKLYKGETVVGDVAGSGRVSMAHGRTSQAVGVNGKLVEYRYDGTVKTVSNWPTDSGFTQYELGSVRDITRLRGRYAWSKDGTDSWFITDLEDESHPDRYSAEYRAESQPDGIIGIGSWRDFIVCFGSSTIEYFSLTGTTTAGAALYVAQPSLMVQKGIAGTYCKTPFADSYAFISHPATGAPSVYIIGSGQASPIATASIEKIIRSYTAEELATGLMETLRFDSHELLIIHLPRHVLVYDASSSQNGPQWCVLKTGLYDDVYRAIDFMYEGNQITCGDKLESVTGQLQFDISSQYEKQQEHILYSPLIKADNVLINDLELETSGGVCDRIDRIDRIFISATTDGINYGREQMVVLQKPFVYDNRVLWRKVGRVRRLIGFKFRVIAKGPVTLSGLSIRIT</sequence>